<proteinExistence type="inferred from homology"/>
<evidence type="ECO:0000256" key="6">
    <source>
        <dbReference type="SAM" id="MobiDB-lite"/>
    </source>
</evidence>
<reference evidence="7 9" key="1">
    <citation type="submission" date="2022-09" db="EMBL/GenBank/DDBJ databases">
        <title>Enrichment on poylsaccharides allowed isolation of novel metabolic and taxonomic groups of Haloarchaea.</title>
        <authorList>
            <person name="Sorokin D.Y."/>
            <person name="Elcheninov A.G."/>
            <person name="Khizhniak T.V."/>
            <person name="Kolganova T.V."/>
            <person name="Kublanov I.V."/>
        </authorList>
    </citation>
    <scope>NUCLEOTIDE SEQUENCE</scope>
    <source>
        <strain evidence="8 9">AArc-m2/3/4</strain>
        <strain evidence="7">AArc-xg1-1</strain>
    </source>
</reference>
<dbReference type="SUPFAM" id="SSF140478">
    <property type="entry name" value="LemA-like"/>
    <property type="match status" value="1"/>
</dbReference>
<dbReference type="Gene3D" id="1.20.1440.20">
    <property type="entry name" value="LemA-like domain"/>
    <property type="match status" value="1"/>
</dbReference>
<evidence type="ECO:0000256" key="2">
    <source>
        <dbReference type="ARBA" id="ARBA00008854"/>
    </source>
</evidence>
<dbReference type="PANTHER" id="PTHR34478:SF2">
    <property type="entry name" value="MEMBRANE PROTEIN"/>
    <property type="match status" value="1"/>
</dbReference>
<evidence type="ECO:0000256" key="3">
    <source>
        <dbReference type="ARBA" id="ARBA00022692"/>
    </source>
</evidence>
<keyword evidence="5" id="KW-0472">Membrane</keyword>
<comment type="similarity">
    <text evidence="2">Belongs to the LemA family.</text>
</comment>
<accession>A0AAP3E200</accession>
<evidence type="ECO:0000313" key="8">
    <source>
        <dbReference type="EMBL" id="MCU4974620.1"/>
    </source>
</evidence>
<comment type="subcellular location">
    <subcellularLocation>
        <location evidence="1">Membrane</location>
        <topology evidence="1">Single-pass membrane protein</topology>
    </subcellularLocation>
</comment>
<dbReference type="InterPro" id="IPR023353">
    <property type="entry name" value="LemA-like_dom_sf"/>
</dbReference>
<evidence type="ECO:0000313" key="7">
    <source>
        <dbReference type="EMBL" id="MCU4741830.1"/>
    </source>
</evidence>
<dbReference type="InterPro" id="IPR007156">
    <property type="entry name" value="MamQ_LemA"/>
</dbReference>
<name>A0AAP3E200_9EURY</name>
<dbReference type="GO" id="GO:0016020">
    <property type="term" value="C:membrane"/>
    <property type="evidence" value="ECO:0007669"/>
    <property type="project" value="UniProtKB-SubCell"/>
</dbReference>
<feature type="region of interest" description="Disordered" evidence="6">
    <location>
        <begin position="173"/>
        <end position="194"/>
    </location>
</feature>
<evidence type="ECO:0000313" key="10">
    <source>
        <dbReference type="Proteomes" id="UP001321018"/>
    </source>
</evidence>
<keyword evidence="3" id="KW-0812">Transmembrane</keyword>
<dbReference type="RefSeq" id="WP_338003660.1">
    <property type="nucleotide sequence ID" value="NZ_JAOPKA010000005.1"/>
</dbReference>
<evidence type="ECO:0000256" key="4">
    <source>
        <dbReference type="ARBA" id="ARBA00022989"/>
    </source>
</evidence>
<dbReference type="Proteomes" id="UP001320972">
    <property type="component" value="Unassembled WGS sequence"/>
</dbReference>
<dbReference type="Proteomes" id="UP001321018">
    <property type="component" value="Unassembled WGS sequence"/>
</dbReference>
<gene>
    <name evidence="8" type="ORF">OB955_18015</name>
    <name evidence="7" type="ORF">OB960_10520</name>
</gene>
<evidence type="ECO:0000256" key="1">
    <source>
        <dbReference type="ARBA" id="ARBA00004167"/>
    </source>
</evidence>
<dbReference type="Pfam" id="PF04011">
    <property type="entry name" value="LemA"/>
    <property type="match status" value="1"/>
</dbReference>
<protein>
    <submittedName>
        <fullName evidence="7">LemA family protein</fullName>
    </submittedName>
</protein>
<keyword evidence="9" id="KW-1185">Reference proteome</keyword>
<evidence type="ECO:0000256" key="5">
    <source>
        <dbReference type="ARBA" id="ARBA00023136"/>
    </source>
</evidence>
<dbReference type="EMBL" id="JAOPKB010000012">
    <property type="protein sequence ID" value="MCU4974620.1"/>
    <property type="molecule type" value="Genomic_DNA"/>
</dbReference>
<dbReference type="EMBL" id="JAOPKA010000005">
    <property type="protein sequence ID" value="MCU4741830.1"/>
    <property type="molecule type" value="Genomic_DNA"/>
</dbReference>
<organism evidence="7 10">
    <name type="scientific">Natronoglomus mannanivorans</name>
    <dbReference type="NCBI Taxonomy" id="2979990"/>
    <lineage>
        <taxon>Archaea</taxon>
        <taxon>Methanobacteriati</taxon>
        <taxon>Methanobacteriota</taxon>
        <taxon>Stenosarchaea group</taxon>
        <taxon>Halobacteria</taxon>
        <taxon>Halobacteriales</taxon>
        <taxon>Natrialbaceae</taxon>
        <taxon>Natronoglomus</taxon>
    </lineage>
</organism>
<evidence type="ECO:0000313" key="9">
    <source>
        <dbReference type="Proteomes" id="UP001320972"/>
    </source>
</evidence>
<comment type="caution">
    <text evidence="7">The sequence shown here is derived from an EMBL/GenBank/DDBJ whole genome shotgun (WGS) entry which is preliminary data.</text>
</comment>
<dbReference type="PANTHER" id="PTHR34478">
    <property type="entry name" value="PROTEIN LEMA"/>
    <property type="match status" value="1"/>
</dbReference>
<dbReference type="AlphaFoldDB" id="A0AAP3E200"/>
<sequence>MLLILTIVVLFAIVLGGIIAVWYGINLYNSLIDLAERVDKHYADIDTSLQRRNDELDGVIAFAKKALDQEDMYVELARAREQASGAQTPGEQAAADQQVQQALMNFESRVEDYPDLDGTSEMFDQIESVKAIEADIQDKRTVYNDIVTRFNTRIKQFPHVVLAQQLGYEDKEHFEAEESARDAPDYEEKLGVAA</sequence>
<keyword evidence="4" id="KW-1133">Transmembrane helix</keyword>